<gene>
    <name evidence="1" type="ORF">CK203_071467</name>
</gene>
<name>A0A438F3Z3_VITVI</name>
<dbReference type="EMBL" id="QGNW01001126">
    <property type="protein sequence ID" value="RVW54616.1"/>
    <property type="molecule type" value="Genomic_DNA"/>
</dbReference>
<accession>A0A438F3Z3</accession>
<reference evidence="1 2" key="1">
    <citation type="journal article" date="2018" name="PLoS Genet.">
        <title>Population sequencing reveals clonal diversity and ancestral inbreeding in the grapevine cultivar Chardonnay.</title>
        <authorList>
            <person name="Roach M.J."/>
            <person name="Johnson D.L."/>
            <person name="Bohlmann J."/>
            <person name="van Vuuren H.J."/>
            <person name="Jones S.J."/>
            <person name="Pretorius I.S."/>
            <person name="Schmidt S.A."/>
            <person name="Borneman A.R."/>
        </authorList>
    </citation>
    <scope>NUCLEOTIDE SEQUENCE [LARGE SCALE GENOMIC DNA]</scope>
    <source>
        <strain evidence="2">cv. Chardonnay</strain>
        <tissue evidence="1">Leaf</tissue>
    </source>
</reference>
<sequence>MAESSSSCESSDYSADFSTLPVMALRKKIVEKIMENRVTLIVGETGCVRFPLLVPSFL</sequence>
<evidence type="ECO:0000313" key="1">
    <source>
        <dbReference type="EMBL" id="RVW54616.1"/>
    </source>
</evidence>
<dbReference type="InterPro" id="IPR027417">
    <property type="entry name" value="P-loop_NTPase"/>
</dbReference>
<dbReference type="AlphaFoldDB" id="A0A438F3Z3"/>
<protein>
    <submittedName>
        <fullName evidence="1">Uncharacterized protein</fullName>
    </submittedName>
</protein>
<dbReference type="Proteomes" id="UP000288805">
    <property type="component" value="Unassembled WGS sequence"/>
</dbReference>
<proteinExistence type="predicted"/>
<evidence type="ECO:0000313" key="2">
    <source>
        <dbReference type="Proteomes" id="UP000288805"/>
    </source>
</evidence>
<comment type="caution">
    <text evidence="1">The sequence shown here is derived from an EMBL/GenBank/DDBJ whole genome shotgun (WGS) entry which is preliminary data.</text>
</comment>
<dbReference type="Gene3D" id="3.40.50.300">
    <property type="entry name" value="P-loop containing nucleotide triphosphate hydrolases"/>
    <property type="match status" value="1"/>
</dbReference>
<organism evidence="1 2">
    <name type="scientific">Vitis vinifera</name>
    <name type="common">Grape</name>
    <dbReference type="NCBI Taxonomy" id="29760"/>
    <lineage>
        <taxon>Eukaryota</taxon>
        <taxon>Viridiplantae</taxon>
        <taxon>Streptophyta</taxon>
        <taxon>Embryophyta</taxon>
        <taxon>Tracheophyta</taxon>
        <taxon>Spermatophyta</taxon>
        <taxon>Magnoliopsida</taxon>
        <taxon>eudicotyledons</taxon>
        <taxon>Gunneridae</taxon>
        <taxon>Pentapetalae</taxon>
        <taxon>rosids</taxon>
        <taxon>Vitales</taxon>
        <taxon>Vitaceae</taxon>
        <taxon>Viteae</taxon>
        <taxon>Vitis</taxon>
    </lineage>
</organism>